<dbReference type="Proteomes" id="UP001162741">
    <property type="component" value="Chromosome"/>
</dbReference>
<dbReference type="Gene3D" id="1.25.40.390">
    <property type="match status" value="1"/>
</dbReference>
<evidence type="ECO:0000313" key="2">
    <source>
        <dbReference type="Proteomes" id="UP001162741"/>
    </source>
</evidence>
<dbReference type="EMBL" id="CP107006">
    <property type="protein sequence ID" value="UYQ91854.1"/>
    <property type="molecule type" value="Genomic_DNA"/>
</dbReference>
<keyword evidence="1" id="KW-0449">Lipoprotein</keyword>
<proteinExistence type="predicted"/>
<dbReference type="InterPro" id="IPR011990">
    <property type="entry name" value="TPR-like_helical_dom_sf"/>
</dbReference>
<sequence length="500" mass="54718">MKSIKNLAIVVIGASLFASCGKGFLDINENPNKPATSSAELVLPTALAASSRVTAVTFNQLGSIWAGHWGPATDFLWFVNEKQYNITSSFYTTVWSDSYNILNDYKFVEKDAKAKGLDYYEGISKIMQGYHFQALVDLYNNVPFSQALKGTEVVRPVYDDAQAVYEGALNLIDSGITLIKNAPAESVAPGADDIVFQGTMTDWIKFGNTLKLRMLLRQSEMGAERVNGYIKTEIAKIVAEGTGFLGVDDGAYANPGYTAATNKQNPFWDAFYKDAAGNEKSDYQALRPTQYIVNRYKNTNDPRLLRMYDVVNGGYKGVILGQNTGDAQSKLFIADSTSQFSAAGVLKAASQSVVLLSSFEALFLQAEAVQRGWIAGNVQELYEDAITESFIFLGVPNAATAAATYYGQAINNVNFTASTDKLAAIINQKWTALNSISGIEAWNDYRRLGLPADNPMSLAATEKKFPSRLLYPNSELGTNGDQVKAQNITSAFDQKVFWDK</sequence>
<dbReference type="Pfam" id="PF12771">
    <property type="entry name" value="SusD-like_2"/>
    <property type="match status" value="1"/>
</dbReference>
<protein>
    <submittedName>
        <fullName evidence="1">SusD/RagB family nutrient-binding outer membrane lipoprotein</fullName>
    </submittedName>
</protein>
<accession>A0ABY6J0V2</accession>
<reference evidence="1" key="1">
    <citation type="submission" date="2022-10" db="EMBL/GenBank/DDBJ databases">
        <title>Chitinophaga sp. nov., isolated from soil.</title>
        <authorList>
            <person name="Jeon C.O."/>
        </authorList>
    </citation>
    <scope>NUCLEOTIDE SEQUENCE</scope>
    <source>
        <strain evidence="1">R8</strain>
    </source>
</reference>
<keyword evidence="2" id="KW-1185">Reference proteome</keyword>
<evidence type="ECO:0000313" key="1">
    <source>
        <dbReference type="EMBL" id="UYQ91854.1"/>
    </source>
</evidence>
<dbReference type="RefSeq" id="WP_264280217.1">
    <property type="nucleotide sequence ID" value="NZ_CP107006.1"/>
</dbReference>
<dbReference type="PROSITE" id="PS51257">
    <property type="entry name" value="PROKAR_LIPOPROTEIN"/>
    <property type="match status" value="1"/>
</dbReference>
<gene>
    <name evidence="1" type="ORF">MKQ68_17345</name>
</gene>
<organism evidence="1 2">
    <name type="scientific">Chitinophaga horti</name>
    <dbReference type="NCBI Taxonomy" id="2920382"/>
    <lineage>
        <taxon>Bacteria</taxon>
        <taxon>Pseudomonadati</taxon>
        <taxon>Bacteroidota</taxon>
        <taxon>Chitinophagia</taxon>
        <taxon>Chitinophagales</taxon>
        <taxon>Chitinophagaceae</taxon>
        <taxon>Chitinophaga</taxon>
    </lineage>
</organism>
<name>A0ABY6J0V2_9BACT</name>
<dbReference type="SUPFAM" id="SSF48452">
    <property type="entry name" value="TPR-like"/>
    <property type="match status" value="1"/>
</dbReference>
<dbReference type="InterPro" id="IPR041662">
    <property type="entry name" value="SusD-like_2"/>
</dbReference>